<dbReference type="AlphaFoldDB" id="A0A1J8QA02"/>
<comment type="caution">
    <text evidence="1">The sequence shown here is derived from an EMBL/GenBank/DDBJ whole genome shotgun (WGS) entry which is preliminary data.</text>
</comment>
<name>A0A1J8QA02_9AGAM</name>
<dbReference type="Proteomes" id="UP000183567">
    <property type="component" value="Unassembled WGS sequence"/>
</dbReference>
<gene>
    <name evidence="1" type="ORF">AZE42_05898</name>
</gene>
<dbReference type="OrthoDB" id="2692685at2759"/>
<dbReference type="EMBL" id="LVVM01005475">
    <property type="protein sequence ID" value="OJA10449.1"/>
    <property type="molecule type" value="Genomic_DNA"/>
</dbReference>
<protein>
    <submittedName>
        <fullName evidence="1">Uncharacterized protein</fullName>
    </submittedName>
</protein>
<proteinExistence type="predicted"/>
<reference evidence="1 2" key="1">
    <citation type="submission" date="2016-03" db="EMBL/GenBank/DDBJ databases">
        <title>Comparative genomics of the ectomycorrhizal sister species Rhizopogon vinicolor and Rhizopogon vesiculosus (Basidiomycota: Boletales) reveals a divergence of the mating type B locus.</title>
        <authorList>
            <person name="Mujic A.B."/>
            <person name="Kuo A."/>
            <person name="Tritt A."/>
            <person name="Lipzen A."/>
            <person name="Chen C."/>
            <person name="Johnson J."/>
            <person name="Sharma A."/>
            <person name="Barry K."/>
            <person name="Grigoriev I.V."/>
            <person name="Spatafora J.W."/>
        </authorList>
    </citation>
    <scope>NUCLEOTIDE SEQUENCE [LARGE SCALE GENOMIC DNA]</scope>
    <source>
        <strain evidence="1 2">AM-OR11-056</strain>
    </source>
</reference>
<sequence length="43" mass="5032">MTIISNDPSFWPTINYVREYNYFQAACLTAVVYDWGVHNDNVC</sequence>
<organism evidence="1 2">
    <name type="scientific">Rhizopogon vesiculosus</name>
    <dbReference type="NCBI Taxonomy" id="180088"/>
    <lineage>
        <taxon>Eukaryota</taxon>
        <taxon>Fungi</taxon>
        <taxon>Dikarya</taxon>
        <taxon>Basidiomycota</taxon>
        <taxon>Agaricomycotina</taxon>
        <taxon>Agaricomycetes</taxon>
        <taxon>Agaricomycetidae</taxon>
        <taxon>Boletales</taxon>
        <taxon>Suillineae</taxon>
        <taxon>Rhizopogonaceae</taxon>
        <taxon>Rhizopogon</taxon>
    </lineage>
</organism>
<accession>A0A1J8QA02</accession>
<keyword evidence="2" id="KW-1185">Reference proteome</keyword>
<evidence type="ECO:0000313" key="1">
    <source>
        <dbReference type="EMBL" id="OJA10449.1"/>
    </source>
</evidence>
<evidence type="ECO:0000313" key="2">
    <source>
        <dbReference type="Proteomes" id="UP000183567"/>
    </source>
</evidence>